<gene>
    <name evidence="7" type="ORF">GB992_11510</name>
</gene>
<feature type="transmembrane region" description="Helical" evidence="6">
    <location>
        <begin position="352"/>
        <end position="372"/>
    </location>
</feature>
<comment type="subcellular location">
    <subcellularLocation>
        <location evidence="1">Cell membrane</location>
        <topology evidence="1">Multi-pass membrane protein</topology>
    </subcellularLocation>
</comment>
<evidence type="ECO:0000256" key="4">
    <source>
        <dbReference type="ARBA" id="ARBA00022989"/>
    </source>
</evidence>
<dbReference type="InterPro" id="IPR050833">
    <property type="entry name" value="Poly_Biosynth_Transport"/>
</dbReference>
<organism evidence="7 8">
    <name type="scientific">Furfurilactobacillus rossiae</name>
    <dbReference type="NCBI Taxonomy" id="231049"/>
    <lineage>
        <taxon>Bacteria</taxon>
        <taxon>Bacillati</taxon>
        <taxon>Bacillota</taxon>
        <taxon>Bacilli</taxon>
        <taxon>Lactobacillales</taxon>
        <taxon>Lactobacillaceae</taxon>
        <taxon>Furfurilactobacillus</taxon>
    </lineage>
</organism>
<feature type="transmembrane region" description="Helical" evidence="6">
    <location>
        <begin position="164"/>
        <end position="183"/>
    </location>
</feature>
<feature type="transmembrane region" description="Helical" evidence="6">
    <location>
        <begin position="7"/>
        <end position="28"/>
    </location>
</feature>
<sequence length="474" mass="53696">MKTIRNLFYNASYQLLITLIPLLTQPYISRVLLPKGNGIYTYTWSIIQYFVLIGDLGITLYGNREIAYHRDDKKERSRIFWEIEILQLCTTTISVLAFFLFLHFDHQYFTFQLLQIVWLIAQGIDISWYFMGLEDFKKTVLRNTLVKAVSVVLIFVVVKTPADLWKYILIQGGAQLLGGLSLWPYLRGSVERVSVSVNGIIKHLYPAFVLFIPNIAIQVYAVVNRTMLKQFDSTVSAGYFNFSDSLVKTILSIVTATGTVMLPHIANKFSQGDMRGVNNSLYRSMNFVSAISVPLMFGLAALSMKFAPWFFGHKYNEVGELIFFETPIIVLIAWSTVVGRQYLMPVKRIRDYTISVTIGAVANIIVNVPLILAVGASGAAIATVISEALVTAYQVFAVRDSLQIRKMFTGQWKYFVSGLVMFVIVNFISSRISMTFIHLGVEVFIGIIVYTVGVMLTRAHIVDEVRRLARARFH</sequence>
<accession>A0A7C9IWE8</accession>
<feature type="transmembrane region" description="Helical" evidence="6">
    <location>
        <begin position="40"/>
        <end position="62"/>
    </location>
</feature>
<comment type="caution">
    <text evidence="7">The sequence shown here is derived from an EMBL/GenBank/DDBJ whole genome shotgun (WGS) entry which is preliminary data.</text>
</comment>
<name>A0A7C9IWE8_9LACO</name>
<dbReference type="Proteomes" id="UP000480570">
    <property type="component" value="Unassembled WGS sequence"/>
</dbReference>
<feature type="transmembrane region" description="Helical" evidence="6">
    <location>
        <begin position="108"/>
        <end position="128"/>
    </location>
</feature>
<evidence type="ECO:0000256" key="6">
    <source>
        <dbReference type="SAM" id="Phobius"/>
    </source>
</evidence>
<reference evidence="7 8" key="1">
    <citation type="journal article" date="2019" name="Appl. Environ. Microbiol.">
        <title>Genetic determinants of hydroxycinnamic acid metabolism in heterofermentative lactobacilli.</title>
        <authorList>
            <person name="Gaur G."/>
            <person name="Oh J.H."/>
            <person name="Filannino P."/>
            <person name="Gobbetti M."/>
            <person name="van Pijkeren J.P."/>
            <person name="Ganzle M.G."/>
        </authorList>
    </citation>
    <scope>NUCLEOTIDE SEQUENCE [LARGE SCALE GENOMIC DNA]</scope>
    <source>
        <strain evidence="7 8">FUA3583</strain>
    </source>
</reference>
<dbReference type="PANTHER" id="PTHR30250">
    <property type="entry name" value="PST FAMILY PREDICTED COLANIC ACID TRANSPORTER"/>
    <property type="match status" value="1"/>
</dbReference>
<evidence type="ECO:0000256" key="1">
    <source>
        <dbReference type="ARBA" id="ARBA00004651"/>
    </source>
</evidence>
<feature type="transmembrane region" description="Helical" evidence="6">
    <location>
        <begin position="321"/>
        <end position="340"/>
    </location>
</feature>
<dbReference type="EMBL" id="WEZT01000046">
    <property type="protein sequence ID" value="MYV06434.1"/>
    <property type="molecule type" value="Genomic_DNA"/>
</dbReference>
<feature type="transmembrane region" description="Helical" evidence="6">
    <location>
        <begin position="287"/>
        <end position="309"/>
    </location>
</feature>
<feature type="transmembrane region" description="Helical" evidence="6">
    <location>
        <begin position="410"/>
        <end position="429"/>
    </location>
</feature>
<proteinExistence type="predicted"/>
<keyword evidence="2" id="KW-1003">Cell membrane</keyword>
<keyword evidence="3 6" id="KW-0812">Transmembrane</keyword>
<feature type="transmembrane region" description="Helical" evidence="6">
    <location>
        <begin position="83"/>
        <end position="102"/>
    </location>
</feature>
<keyword evidence="4 6" id="KW-1133">Transmembrane helix</keyword>
<evidence type="ECO:0000313" key="7">
    <source>
        <dbReference type="EMBL" id="MYV06434.1"/>
    </source>
</evidence>
<keyword evidence="5 6" id="KW-0472">Membrane</keyword>
<feature type="transmembrane region" description="Helical" evidence="6">
    <location>
        <begin position="246"/>
        <end position="266"/>
    </location>
</feature>
<evidence type="ECO:0000313" key="8">
    <source>
        <dbReference type="Proteomes" id="UP000480570"/>
    </source>
</evidence>
<evidence type="ECO:0000256" key="5">
    <source>
        <dbReference type="ARBA" id="ARBA00023136"/>
    </source>
</evidence>
<evidence type="ECO:0000256" key="3">
    <source>
        <dbReference type="ARBA" id="ARBA00022692"/>
    </source>
</evidence>
<dbReference type="AlphaFoldDB" id="A0A7C9IWE8"/>
<dbReference type="PANTHER" id="PTHR30250:SF11">
    <property type="entry name" value="O-ANTIGEN TRANSPORTER-RELATED"/>
    <property type="match status" value="1"/>
</dbReference>
<feature type="transmembrane region" description="Helical" evidence="6">
    <location>
        <begin position="435"/>
        <end position="457"/>
    </location>
</feature>
<protein>
    <submittedName>
        <fullName evidence="7">Oligosaccharide flippase family protein</fullName>
    </submittedName>
</protein>
<dbReference type="InterPro" id="IPR002797">
    <property type="entry name" value="Polysacc_synth"/>
</dbReference>
<feature type="transmembrane region" description="Helical" evidence="6">
    <location>
        <begin position="140"/>
        <end position="158"/>
    </location>
</feature>
<evidence type="ECO:0000256" key="2">
    <source>
        <dbReference type="ARBA" id="ARBA00022475"/>
    </source>
</evidence>
<feature type="transmembrane region" description="Helical" evidence="6">
    <location>
        <begin position="204"/>
        <end position="223"/>
    </location>
</feature>
<dbReference type="Pfam" id="PF01943">
    <property type="entry name" value="Polysacc_synt"/>
    <property type="match status" value="1"/>
</dbReference>
<dbReference type="GO" id="GO:0005886">
    <property type="term" value="C:plasma membrane"/>
    <property type="evidence" value="ECO:0007669"/>
    <property type="project" value="UniProtKB-SubCell"/>
</dbReference>
<feature type="transmembrane region" description="Helical" evidence="6">
    <location>
        <begin position="378"/>
        <end position="398"/>
    </location>
</feature>